<dbReference type="GO" id="GO:0022857">
    <property type="term" value="F:transmembrane transporter activity"/>
    <property type="evidence" value="ECO:0007669"/>
    <property type="project" value="InterPro"/>
</dbReference>
<dbReference type="PRINTS" id="PR00171">
    <property type="entry name" value="SUGRTRNSPORT"/>
</dbReference>
<dbReference type="EMBL" id="RXIC02000025">
    <property type="protein sequence ID" value="KAB1207636.1"/>
    <property type="molecule type" value="Genomic_DNA"/>
</dbReference>
<dbReference type="InterPro" id="IPR036259">
    <property type="entry name" value="MFS_trans_sf"/>
</dbReference>
<evidence type="ECO:0000256" key="4">
    <source>
        <dbReference type="ARBA" id="ARBA00022692"/>
    </source>
</evidence>
<feature type="transmembrane region" description="Helical" evidence="8">
    <location>
        <begin position="133"/>
        <end position="157"/>
    </location>
</feature>
<comment type="caution">
    <text evidence="10">The sequence shown here is derived from an EMBL/GenBank/DDBJ whole genome shotgun (WGS) entry which is preliminary data.</text>
</comment>
<dbReference type="InterPro" id="IPR020846">
    <property type="entry name" value="MFS_dom"/>
</dbReference>
<dbReference type="InterPro" id="IPR005829">
    <property type="entry name" value="Sugar_transporter_CS"/>
</dbReference>
<comment type="similarity">
    <text evidence="2">Belongs to the major facilitator superfamily. Sugar transporter (TC 2.A.1.1) family.</text>
</comment>
<evidence type="ECO:0000313" key="10">
    <source>
        <dbReference type="EMBL" id="KAB1207636.1"/>
    </source>
</evidence>
<organism evidence="10 11">
    <name type="scientific">Morella rubra</name>
    <name type="common">Chinese bayberry</name>
    <dbReference type="NCBI Taxonomy" id="262757"/>
    <lineage>
        <taxon>Eukaryota</taxon>
        <taxon>Viridiplantae</taxon>
        <taxon>Streptophyta</taxon>
        <taxon>Embryophyta</taxon>
        <taxon>Tracheophyta</taxon>
        <taxon>Spermatophyta</taxon>
        <taxon>Magnoliopsida</taxon>
        <taxon>eudicotyledons</taxon>
        <taxon>Gunneridae</taxon>
        <taxon>Pentapetalae</taxon>
        <taxon>rosids</taxon>
        <taxon>fabids</taxon>
        <taxon>Fagales</taxon>
        <taxon>Myricaceae</taxon>
        <taxon>Morella</taxon>
    </lineage>
</organism>
<feature type="transmembrane region" description="Helical" evidence="8">
    <location>
        <begin position="43"/>
        <end position="67"/>
    </location>
</feature>
<feature type="region of interest" description="Disordered" evidence="7">
    <location>
        <begin position="332"/>
        <end position="408"/>
    </location>
</feature>
<dbReference type="AlphaFoldDB" id="A0A6A1V610"/>
<evidence type="ECO:0000256" key="3">
    <source>
        <dbReference type="ARBA" id="ARBA00022448"/>
    </source>
</evidence>
<evidence type="ECO:0000256" key="5">
    <source>
        <dbReference type="ARBA" id="ARBA00022989"/>
    </source>
</evidence>
<sequence length="714" mass="77723">MSGAVFVAVAAAVGNLLQGWDNATIAGAVMYIKREFNLESEPAVEGLIVAMSLVGATLITTCSGAVADSLGRRPLLIVSSVLYFVSGLVMLWSPNVYVLLFARLLDGFGIGLSVTLIPVYISETAPPEIRGSLNTLPQFTGSAGMFLSYCMVFGMSLMKSPNWRLMLGILSVPSLVYLALTTFFLPESPRWLVSKGRMLEAKQVLKRLRGREDVSGEMALLVEGLGVGGDTSLEEYIIGPDNDIADNQDPYDEKDQIKLYAPEEGLSWIARPVAGQSTLGLVSRHGSMASRSGLVDPLVTLFGSVHEKLPETGSMRSMLFPHFGSMFSVGGNQTRQEEWDEESLAREGEECPSDAAAGDSDDNLQSPLISRQTTSLDKDLGPPPHGSLSSVRHGSLAQGKPADPVSSMGIGGGWQLAWKWSEREGKDGQKEGGFKRIYLHQDGVPGSQHGSIVSIPGGDAPADSEFIHAAALVSQPALYSAELMHQKPVGPAMVHPSEAASKGPIWRDLFEPGVKHALFVGVGIQILQQFSGINGVLYYTPQILEQAGVGVLLSNIGISSASASLLISGLTTLLMLPCIAVAMRLMDIAGRRSMFMPKDYRGTFFSAQLLFEAQRMFHRWLLLVSHACLLVISNEVVGFYLSYLFLIRLMHWYILGLDSKADTFCYCTYESLFNDSEAWINLIDSRLTCLFLDEIRWGLYKLILYVVDSLHSWD</sequence>
<keyword evidence="5 8" id="KW-1133">Transmembrane helix</keyword>
<evidence type="ECO:0000256" key="8">
    <source>
        <dbReference type="SAM" id="Phobius"/>
    </source>
</evidence>
<feature type="transmembrane region" description="Helical" evidence="8">
    <location>
        <begin position="98"/>
        <end position="121"/>
    </location>
</feature>
<dbReference type="InterPro" id="IPR050814">
    <property type="entry name" value="Myo-inositol_Transporter"/>
</dbReference>
<feature type="transmembrane region" description="Helical" evidence="8">
    <location>
        <begin position="620"/>
        <end position="646"/>
    </location>
</feature>
<dbReference type="PROSITE" id="PS00217">
    <property type="entry name" value="SUGAR_TRANSPORT_2"/>
    <property type="match status" value="1"/>
</dbReference>
<feature type="transmembrane region" description="Helical" evidence="8">
    <location>
        <begin position="163"/>
        <end position="185"/>
    </location>
</feature>
<evidence type="ECO:0000256" key="6">
    <source>
        <dbReference type="ARBA" id="ARBA00023136"/>
    </source>
</evidence>
<feature type="domain" description="Major facilitator superfamily (MFS) profile" evidence="9">
    <location>
        <begin position="7"/>
        <end position="714"/>
    </location>
</feature>
<dbReference type="GO" id="GO:0016020">
    <property type="term" value="C:membrane"/>
    <property type="evidence" value="ECO:0007669"/>
    <property type="project" value="UniProtKB-SubCell"/>
</dbReference>
<comment type="subcellular location">
    <subcellularLocation>
        <location evidence="1">Membrane</location>
        <topology evidence="1">Multi-pass membrane protein</topology>
    </subcellularLocation>
</comment>
<feature type="transmembrane region" description="Helical" evidence="8">
    <location>
        <begin position="74"/>
        <end position="92"/>
    </location>
</feature>
<dbReference type="SUPFAM" id="SSF103473">
    <property type="entry name" value="MFS general substrate transporter"/>
    <property type="match status" value="1"/>
</dbReference>
<evidence type="ECO:0000256" key="1">
    <source>
        <dbReference type="ARBA" id="ARBA00004141"/>
    </source>
</evidence>
<keyword evidence="3" id="KW-0813">Transport</keyword>
<keyword evidence="4 8" id="KW-0812">Transmembrane</keyword>
<evidence type="ECO:0000256" key="2">
    <source>
        <dbReference type="ARBA" id="ARBA00010992"/>
    </source>
</evidence>
<reference evidence="10 11" key="1">
    <citation type="journal article" date="2019" name="Plant Biotechnol. J.">
        <title>The red bayberry genome and genetic basis of sex determination.</title>
        <authorList>
            <person name="Jia H.M."/>
            <person name="Jia H.J."/>
            <person name="Cai Q.L."/>
            <person name="Wang Y."/>
            <person name="Zhao H.B."/>
            <person name="Yang W.F."/>
            <person name="Wang G.Y."/>
            <person name="Li Y.H."/>
            <person name="Zhan D.L."/>
            <person name="Shen Y.T."/>
            <person name="Niu Q.F."/>
            <person name="Chang L."/>
            <person name="Qiu J."/>
            <person name="Zhao L."/>
            <person name="Xie H.B."/>
            <person name="Fu W.Y."/>
            <person name="Jin J."/>
            <person name="Li X.W."/>
            <person name="Jiao Y."/>
            <person name="Zhou C.C."/>
            <person name="Tu T."/>
            <person name="Chai C.Y."/>
            <person name="Gao J.L."/>
            <person name="Fan L.J."/>
            <person name="van de Weg E."/>
            <person name="Wang J.Y."/>
            <person name="Gao Z.S."/>
        </authorList>
    </citation>
    <scope>NUCLEOTIDE SEQUENCE [LARGE SCALE GENOMIC DNA]</scope>
    <source>
        <tissue evidence="10">Leaves</tissue>
    </source>
</reference>
<dbReference type="InterPro" id="IPR003663">
    <property type="entry name" value="Sugar/inositol_transpt"/>
</dbReference>
<dbReference type="PANTHER" id="PTHR48020">
    <property type="entry name" value="PROTON MYO-INOSITOL COTRANSPORTER"/>
    <property type="match status" value="1"/>
</dbReference>
<dbReference type="Pfam" id="PF00083">
    <property type="entry name" value="Sugar_tr"/>
    <property type="match status" value="2"/>
</dbReference>
<dbReference type="Proteomes" id="UP000516437">
    <property type="component" value="Chromosome 7"/>
</dbReference>
<feature type="transmembrane region" description="Helical" evidence="8">
    <location>
        <begin position="565"/>
        <end position="586"/>
    </location>
</feature>
<feature type="compositionally biased region" description="Polar residues" evidence="7">
    <location>
        <begin position="363"/>
        <end position="375"/>
    </location>
</feature>
<evidence type="ECO:0000259" key="9">
    <source>
        <dbReference type="PROSITE" id="PS50850"/>
    </source>
</evidence>
<proteinExistence type="inferred from homology"/>
<dbReference type="PROSITE" id="PS50850">
    <property type="entry name" value="MFS"/>
    <property type="match status" value="1"/>
</dbReference>
<name>A0A6A1V610_9ROSI</name>
<gene>
    <name evidence="10" type="ORF">CJ030_MR7G018998</name>
</gene>
<keyword evidence="6 8" id="KW-0472">Membrane</keyword>
<accession>A0A6A1V610</accession>
<protein>
    <submittedName>
        <fullName evidence="10">Monosaccharide-sensing protein 2</fullName>
    </submittedName>
</protein>
<evidence type="ECO:0000256" key="7">
    <source>
        <dbReference type="SAM" id="MobiDB-lite"/>
    </source>
</evidence>
<dbReference type="OrthoDB" id="6339427at2759"/>
<dbReference type="PROSITE" id="PS00216">
    <property type="entry name" value="SUGAR_TRANSPORT_1"/>
    <property type="match status" value="1"/>
</dbReference>
<dbReference type="PANTHER" id="PTHR48020:SF35">
    <property type="entry name" value="SUGAR TRANSPORTER"/>
    <property type="match status" value="1"/>
</dbReference>
<dbReference type="Gene3D" id="1.20.1250.20">
    <property type="entry name" value="MFS general substrate transporter like domains"/>
    <property type="match status" value="2"/>
</dbReference>
<dbReference type="FunFam" id="1.20.1250.20:FF:000103">
    <property type="entry name" value="monosaccharide-sensing protein 2"/>
    <property type="match status" value="1"/>
</dbReference>
<keyword evidence="11" id="KW-1185">Reference proteome</keyword>
<dbReference type="InterPro" id="IPR005828">
    <property type="entry name" value="MFS_sugar_transport-like"/>
</dbReference>
<evidence type="ECO:0000313" key="11">
    <source>
        <dbReference type="Proteomes" id="UP000516437"/>
    </source>
</evidence>